<dbReference type="GO" id="GO:0007165">
    <property type="term" value="P:signal transduction"/>
    <property type="evidence" value="ECO:0007669"/>
    <property type="project" value="InterPro"/>
</dbReference>
<evidence type="ECO:0000259" key="7">
    <source>
        <dbReference type="PROSITE" id="PS50885"/>
    </source>
</evidence>
<dbReference type="Proteomes" id="UP000193061">
    <property type="component" value="Unassembled WGS sequence"/>
</dbReference>
<keyword evidence="4" id="KW-0418">Kinase</keyword>
<dbReference type="InterPro" id="IPR036890">
    <property type="entry name" value="HATPase_C_sf"/>
</dbReference>
<dbReference type="Pfam" id="PF00672">
    <property type="entry name" value="HAMP"/>
    <property type="match status" value="1"/>
</dbReference>
<feature type="transmembrane region" description="Helical" evidence="6">
    <location>
        <begin position="147"/>
        <end position="169"/>
    </location>
</feature>
<keyword evidence="6" id="KW-0812">Transmembrane</keyword>
<comment type="subcellular location">
    <subcellularLocation>
        <location evidence="1">Membrane</location>
    </subcellularLocation>
</comment>
<dbReference type="AlphaFoldDB" id="A0A1X6ZET6"/>
<keyword evidence="6" id="KW-0472">Membrane</keyword>
<dbReference type="GO" id="GO:0016791">
    <property type="term" value="F:phosphatase activity"/>
    <property type="evidence" value="ECO:0007669"/>
    <property type="project" value="TreeGrafter"/>
</dbReference>
<evidence type="ECO:0000256" key="5">
    <source>
        <dbReference type="ARBA" id="ARBA00022801"/>
    </source>
</evidence>
<dbReference type="InterPro" id="IPR036457">
    <property type="entry name" value="PPM-type-like_dom_sf"/>
</dbReference>
<dbReference type="CDD" id="cd06225">
    <property type="entry name" value="HAMP"/>
    <property type="match status" value="1"/>
</dbReference>
<evidence type="ECO:0000256" key="4">
    <source>
        <dbReference type="ARBA" id="ARBA00022777"/>
    </source>
</evidence>
<evidence type="ECO:0000313" key="9">
    <source>
        <dbReference type="Proteomes" id="UP000193061"/>
    </source>
</evidence>
<evidence type="ECO:0000256" key="3">
    <source>
        <dbReference type="ARBA" id="ARBA00022679"/>
    </source>
</evidence>
<dbReference type="SMART" id="SM00331">
    <property type="entry name" value="PP2C_SIG"/>
    <property type="match status" value="1"/>
</dbReference>
<dbReference type="SMART" id="SM00304">
    <property type="entry name" value="HAMP"/>
    <property type="match status" value="1"/>
</dbReference>
<proteinExistence type="predicted"/>
<accession>A0A1X6ZET6</accession>
<dbReference type="InterPro" id="IPR003660">
    <property type="entry name" value="HAMP_dom"/>
</dbReference>
<dbReference type="PROSITE" id="PS50885">
    <property type="entry name" value="HAMP"/>
    <property type="match status" value="1"/>
</dbReference>
<dbReference type="GO" id="GO:0016301">
    <property type="term" value="F:kinase activity"/>
    <property type="evidence" value="ECO:0007669"/>
    <property type="project" value="UniProtKB-KW"/>
</dbReference>
<evidence type="ECO:0000256" key="2">
    <source>
        <dbReference type="ARBA" id="ARBA00022553"/>
    </source>
</evidence>
<dbReference type="PANTHER" id="PTHR43156">
    <property type="entry name" value="STAGE II SPORULATION PROTEIN E-RELATED"/>
    <property type="match status" value="1"/>
</dbReference>
<organism evidence="8 9">
    <name type="scientific">Roseovarius albus</name>
    <dbReference type="NCBI Taxonomy" id="1247867"/>
    <lineage>
        <taxon>Bacteria</taxon>
        <taxon>Pseudomonadati</taxon>
        <taxon>Pseudomonadota</taxon>
        <taxon>Alphaproteobacteria</taxon>
        <taxon>Rhodobacterales</taxon>
        <taxon>Roseobacteraceae</taxon>
        <taxon>Roseovarius</taxon>
    </lineage>
</organism>
<dbReference type="SUPFAM" id="SSF55874">
    <property type="entry name" value="ATPase domain of HSP90 chaperone/DNA topoisomerase II/histidine kinase"/>
    <property type="match status" value="1"/>
</dbReference>
<dbReference type="InterPro" id="IPR003594">
    <property type="entry name" value="HATPase_dom"/>
</dbReference>
<feature type="domain" description="HAMP" evidence="7">
    <location>
        <begin position="171"/>
        <end position="223"/>
    </location>
</feature>
<dbReference type="Pfam" id="PF13581">
    <property type="entry name" value="HATPase_c_2"/>
    <property type="match status" value="1"/>
</dbReference>
<keyword evidence="9" id="KW-1185">Reference proteome</keyword>
<dbReference type="EC" id="3.1.3.3" evidence="8"/>
<dbReference type="Gene3D" id="3.30.565.10">
    <property type="entry name" value="Histidine kinase-like ATPase, C-terminal domain"/>
    <property type="match status" value="1"/>
</dbReference>
<evidence type="ECO:0000313" key="8">
    <source>
        <dbReference type="EMBL" id="SLN48948.1"/>
    </source>
</evidence>
<dbReference type="InterPro" id="IPR001932">
    <property type="entry name" value="PPM-type_phosphatase-like_dom"/>
</dbReference>
<dbReference type="PANTHER" id="PTHR43156:SF2">
    <property type="entry name" value="STAGE II SPORULATION PROTEIN E"/>
    <property type="match status" value="1"/>
</dbReference>
<protein>
    <submittedName>
        <fullName evidence="8">Phosphoserine phosphatase RsbU</fullName>
        <ecNumber evidence="8">3.1.3.3</ecNumber>
    </submittedName>
</protein>
<dbReference type="GO" id="GO:0016020">
    <property type="term" value="C:membrane"/>
    <property type="evidence" value="ECO:0007669"/>
    <property type="project" value="UniProtKB-SubCell"/>
</dbReference>
<evidence type="ECO:0000256" key="1">
    <source>
        <dbReference type="ARBA" id="ARBA00004370"/>
    </source>
</evidence>
<keyword evidence="6" id="KW-1133">Transmembrane helix</keyword>
<keyword evidence="5 8" id="KW-0378">Hydrolase</keyword>
<keyword evidence="3" id="KW-0808">Transferase</keyword>
<dbReference type="InterPro" id="IPR052016">
    <property type="entry name" value="Bact_Sigma-Reg"/>
</dbReference>
<keyword evidence="2" id="KW-0597">Phosphoprotein</keyword>
<sequence>MKSLHKSVRGRFLRITVPLIFLSVLGVFTAIEFMAHRNALTRLEENSAALLRTQSAALANPLWNLDYEQINLSLEAIATNREIVVVRIFGEDGEIMAQAGHESALQGDELLFRGQVIFDAGAGPREIGEIVFLITQIEIRTQTRDRLLLAAFIALAAVAMEVGAALFALRRIVGVPLDRLLKAINTAKSDRSRTRVIEGPPDEMGQVISAFNQMLDQQAVYESELTAQARMESELNIGREMQLSMVPHDFNALTKGHPISLSAALEPAREVGGDFYDAFHVGDQTLCVVIGDVSDKGVPAALLMAVTKTMVKSFALEGVPAKDIVTAVNEELCRGDHRNMFVTLFVGLLDLKTGLLTHCNAGHNPPLRLSASGRISPLPDRNGPVVGAVPGQHYSQSLTQMEEGETLLLYTDGVTEASDAQDRLFGDQGLSDLLTKLPERSTAEIVRAIIHAVADHEGEADRTDDVTVLAATFHGNETVRWNGSAPATMQAVSKLSDEMAEALAESNADLTAKAQLILDEIASNVVNHAGGCTDVPIEIEVDVTQTSSDLVLTISDTGPGFDPSTVDAPDTTLSVDERPIGGLGLHVVREISSAFSYARQADKNSYYIVINA</sequence>
<dbReference type="Gene3D" id="6.10.340.10">
    <property type="match status" value="1"/>
</dbReference>
<dbReference type="EMBL" id="FWFX01000007">
    <property type="protein sequence ID" value="SLN48948.1"/>
    <property type="molecule type" value="Genomic_DNA"/>
</dbReference>
<gene>
    <name evidence="8" type="primary">rsbU</name>
    <name evidence="8" type="ORF">ROA7450_02405</name>
</gene>
<feature type="transmembrane region" description="Helical" evidence="6">
    <location>
        <begin position="12"/>
        <end position="35"/>
    </location>
</feature>
<dbReference type="Pfam" id="PF07228">
    <property type="entry name" value="SpoIIE"/>
    <property type="match status" value="1"/>
</dbReference>
<dbReference type="SUPFAM" id="SSF81606">
    <property type="entry name" value="PP2C-like"/>
    <property type="match status" value="1"/>
</dbReference>
<evidence type="ECO:0000256" key="6">
    <source>
        <dbReference type="SAM" id="Phobius"/>
    </source>
</evidence>
<dbReference type="Gene3D" id="3.60.40.10">
    <property type="entry name" value="PPM-type phosphatase domain"/>
    <property type="match status" value="1"/>
</dbReference>
<reference evidence="8 9" key="1">
    <citation type="submission" date="2017-03" db="EMBL/GenBank/DDBJ databases">
        <authorList>
            <person name="Afonso C.L."/>
            <person name="Miller P.J."/>
            <person name="Scott M.A."/>
            <person name="Spackman E."/>
            <person name="Goraichik I."/>
            <person name="Dimitrov K.M."/>
            <person name="Suarez D.L."/>
            <person name="Swayne D.E."/>
        </authorList>
    </citation>
    <scope>NUCLEOTIDE SEQUENCE [LARGE SCALE GENOMIC DNA]</scope>
    <source>
        <strain evidence="8 9">CECT 7450</strain>
    </source>
</reference>
<name>A0A1X6ZET6_9RHOB</name>
<dbReference type="CDD" id="cd16936">
    <property type="entry name" value="HATPase_RsbW-like"/>
    <property type="match status" value="1"/>
</dbReference>